<protein>
    <submittedName>
        <fullName evidence="1">Uncharacterized protein</fullName>
    </submittedName>
</protein>
<reference evidence="1 2" key="1">
    <citation type="journal article" date="2006" name="Nature">
        <title>Global trends of whole-genome duplications revealed by the ciliate Paramecium tetraurelia.</title>
        <authorList>
            <consortium name="Genoscope"/>
            <person name="Aury J.-M."/>
            <person name="Jaillon O."/>
            <person name="Duret L."/>
            <person name="Noel B."/>
            <person name="Jubin C."/>
            <person name="Porcel B.M."/>
            <person name="Segurens B."/>
            <person name="Daubin V."/>
            <person name="Anthouard V."/>
            <person name="Aiach N."/>
            <person name="Arnaiz O."/>
            <person name="Billaut A."/>
            <person name="Beisson J."/>
            <person name="Blanc I."/>
            <person name="Bouhouche K."/>
            <person name="Camara F."/>
            <person name="Duharcourt S."/>
            <person name="Guigo R."/>
            <person name="Gogendeau D."/>
            <person name="Katinka M."/>
            <person name="Keller A.-M."/>
            <person name="Kissmehl R."/>
            <person name="Klotz C."/>
            <person name="Koll F."/>
            <person name="Le Moue A."/>
            <person name="Lepere C."/>
            <person name="Malinsky S."/>
            <person name="Nowacki M."/>
            <person name="Nowak J.K."/>
            <person name="Plattner H."/>
            <person name="Poulain J."/>
            <person name="Ruiz F."/>
            <person name="Serrano V."/>
            <person name="Zagulski M."/>
            <person name="Dessen P."/>
            <person name="Betermier M."/>
            <person name="Weissenbach J."/>
            <person name="Scarpelli C."/>
            <person name="Schachter V."/>
            <person name="Sperling L."/>
            <person name="Meyer E."/>
            <person name="Cohen J."/>
            <person name="Wincker P."/>
        </authorList>
    </citation>
    <scope>NUCLEOTIDE SEQUENCE [LARGE SCALE GENOMIC DNA]</scope>
    <source>
        <strain evidence="1 2">Stock d4-2</strain>
    </source>
</reference>
<dbReference type="EMBL" id="CT868518">
    <property type="protein sequence ID" value="CAK84707.1"/>
    <property type="molecule type" value="Genomic_DNA"/>
</dbReference>
<dbReference type="SMART" id="SM00320">
    <property type="entry name" value="WD40"/>
    <property type="match status" value="2"/>
</dbReference>
<dbReference type="GeneID" id="5037889"/>
<dbReference type="InterPro" id="IPR001680">
    <property type="entry name" value="WD40_rpt"/>
</dbReference>
<dbReference type="Proteomes" id="UP000000600">
    <property type="component" value="Unassembled WGS sequence"/>
</dbReference>
<evidence type="ECO:0000313" key="1">
    <source>
        <dbReference type="EMBL" id="CAK84707.1"/>
    </source>
</evidence>
<dbReference type="Gene3D" id="2.130.10.10">
    <property type="entry name" value="YVTN repeat-like/Quinoprotein amine dehydrogenase"/>
    <property type="match status" value="1"/>
</dbReference>
<dbReference type="SUPFAM" id="SSF50978">
    <property type="entry name" value="WD40 repeat-like"/>
    <property type="match status" value="1"/>
</dbReference>
<proteinExistence type="predicted"/>
<dbReference type="PANTHER" id="PTHR19920">
    <property type="entry name" value="WD40 PROTEIN CIAO1"/>
    <property type="match status" value="1"/>
</dbReference>
<dbReference type="PANTHER" id="PTHR19920:SF0">
    <property type="entry name" value="CYTOSOLIC IRON-SULFUR PROTEIN ASSEMBLY PROTEIN CIAO1-RELATED"/>
    <property type="match status" value="1"/>
</dbReference>
<accession>A0DNU0</accession>
<dbReference type="InParanoid" id="A0DNU0"/>
<organism evidence="1 2">
    <name type="scientific">Paramecium tetraurelia</name>
    <dbReference type="NCBI Taxonomy" id="5888"/>
    <lineage>
        <taxon>Eukaryota</taxon>
        <taxon>Sar</taxon>
        <taxon>Alveolata</taxon>
        <taxon>Ciliophora</taxon>
        <taxon>Intramacronucleata</taxon>
        <taxon>Oligohymenophorea</taxon>
        <taxon>Peniculida</taxon>
        <taxon>Parameciidae</taxon>
        <taxon>Paramecium</taxon>
    </lineage>
</organism>
<dbReference type="AlphaFoldDB" id="A0DNU0"/>
<evidence type="ECO:0000313" key="2">
    <source>
        <dbReference type="Proteomes" id="UP000000600"/>
    </source>
</evidence>
<dbReference type="InterPro" id="IPR015943">
    <property type="entry name" value="WD40/YVTN_repeat-like_dom_sf"/>
</dbReference>
<gene>
    <name evidence="1" type="ORF">GSPATT00018903001</name>
</gene>
<keyword evidence="2" id="KW-1185">Reference proteome</keyword>
<dbReference type="RefSeq" id="XP_001452104.1">
    <property type="nucleotide sequence ID" value="XM_001452067.1"/>
</dbReference>
<dbReference type="KEGG" id="ptm:GSPATT00018903001"/>
<dbReference type="HOGENOM" id="CLU_784051_0_0_1"/>
<name>A0DNU0_PARTE</name>
<dbReference type="OrthoDB" id="4869960at2759"/>
<sequence>MDKINKIMEYQLRNIGSRIEQIIDENQELLKYKQFRIELIDDSKNNYLIVQQQSLIKLDQQWFQMSNPLLGYGNLTKKKQNYCKLKMYIRVIQIAQSIVNNLIVLFLDQMIKLLFVGNISIMMNGKSSQPFEEHNDSVLCLILNKSEDQLISGGYYKLLTFWEVDLNNNELKFRYSIDKYENQVRQLNFNQSESLFASCAFGEIILWQEGANNKWEPLQIIKSSIYRLKLQFINDSKFLWVSYGKNQDKIQVYSQQYGKFEEQLDSLIQLDKNIEYNDYSQFPIIYNQELEIIIVRHKHKIYIIKYQKQDKFRIIYRHDFGINDMCGALTKNGEYLVLFDQIQQQLQIFRLFNK</sequence>
<dbReference type="InterPro" id="IPR036322">
    <property type="entry name" value="WD40_repeat_dom_sf"/>
</dbReference>